<comment type="caution">
    <text evidence="3">The sequence shown here is derived from an EMBL/GenBank/DDBJ whole genome shotgun (WGS) entry which is preliminary data.</text>
</comment>
<accession>A0A7W3ITG7</accession>
<keyword evidence="2" id="KW-0472">Membrane</keyword>
<protein>
    <submittedName>
        <fullName evidence="3">Uncharacterized protein</fullName>
    </submittedName>
</protein>
<evidence type="ECO:0000313" key="3">
    <source>
        <dbReference type="EMBL" id="MBA8794860.1"/>
    </source>
</evidence>
<keyword evidence="4" id="KW-1185">Reference proteome</keyword>
<feature type="transmembrane region" description="Helical" evidence="2">
    <location>
        <begin position="76"/>
        <end position="96"/>
    </location>
</feature>
<keyword evidence="2" id="KW-1133">Transmembrane helix</keyword>
<keyword evidence="2" id="KW-0812">Transmembrane</keyword>
<gene>
    <name evidence="3" type="ORF">FHX74_002488</name>
</gene>
<dbReference type="EMBL" id="JACGWT010000004">
    <property type="protein sequence ID" value="MBA8794860.1"/>
    <property type="molecule type" value="Genomic_DNA"/>
</dbReference>
<feature type="region of interest" description="Disordered" evidence="1">
    <location>
        <begin position="1"/>
        <end position="29"/>
    </location>
</feature>
<reference evidence="3 4" key="1">
    <citation type="submission" date="2020-07" db="EMBL/GenBank/DDBJ databases">
        <title>Sequencing the genomes of 1000 actinobacteria strains.</title>
        <authorList>
            <person name="Klenk H.-P."/>
        </authorList>
    </citation>
    <scope>NUCLEOTIDE SEQUENCE [LARGE SCALE GENOMIC DNA]</scope>
    <source>
        <strain evidence="3 4">DSM 100723</strain>
    </source>
</reference>
<sequence length="97" mass="9796">MGPLRETDQTSWWTTPSGAPATDGIPAPAVGPVTGPLIGPVVDPAPGTRAPQPSAAELAALVRGPVARTEIDPGSWGLLLVPVIVSVALVVAVWLAF</sequence>
<evidence type="ECO:0000256" key="2">
    <source>
        <dbReference type="SAM" id="Phobius"/>
    </source>
</evidence>
<organism evidence="3 4">
    <name type="scientific">Microlunatus kandeliicorticis</name>
    <dbReference type="NCBI Taxonomy" id="1759536"/>
    <lineage>
        <taxon>Bacteria</taxon>
        <taxon>Bacillati</taxon>
        <taxon>Actinomycetota</taxon>
        <taxon>Actinomycetes</taxon>
        <taxon>Propionibacteriales</taxon>
        <taxon>Propionibacteriaceae</taxon>
        <taxon>Microlunatus</taxon>
    </lineage>
</organism>
<dbReference type="Proteomes" id="UP000523079">
    <property type="component" value="Unassembled WGS sequence"/>
</dbReference>
<proteinExistence type="predicted"/>
<name>A0A7W3ITG7_9ACTN</name>
<evidence type="ECO:0000313" key="4">
    <source>
        <dbReference type="Proteomes" id="UP000523079"/>
    </source>
</evidence>
<evidence type="ECO:0000256" key="1">
    <source>
        <dbReference type="SAM" id="MobiDB-lite"/>
    </source>
</evidence>
<dbReference type="RefSeq" id="WP_182560505.1">
    <property type="nucleotide sequence ID" value="NZ_JACGWT010000004.1"/>
</dbReference>
<dbReference type="AlphaFoldDB" id="A0A7W3ITG7"/>